<comment type="function">
    <text evidence="10 12">Specifically methylates the N3 position of the uracil ring of uridine 1498 (m3U1498) in 16S rRNA. Acts on the fully assembled 30S ribosomal subunit.</text>
</comment>
<protein>
    <recommendedName>
        <fullName evidence="4 12">Ribosomal RNA small subunit methyltransferase E</fullName>
        <ecNumber evidence="3 12">2.1.1.193</ecNumber>
    </recommendedName>
</protein>
<evidence type="ECO:0000256" key="4">
    <source>
        <dbReference type="ARBA" id="ARBA00013673"/>
    </source>
</evidence>
<comment type="subcellular location">
    <subcellularLocation>
        <location evidence="1 12">Cytoplasm</location>
    </subcellularLocation>
</comment>
<evidence type="ECO:0000256" key="5">
    <source>
        <dbReference type="ARBA" id="ARBA00022490"/>
    </source>
</evidence>
<dbReference type="GO" id="GO:0005737">
    <property type="term" value="C:cytoplasm"/>
    <property type="evidence" value="ECO:0007669"/>
    <property type="project" value="UniProtKB-SubCell"/>
</dbReference>
<dbReference type="KEGG" id="atq:GH723_11460"/>
<dbReference type="NCBIfam" id="TIGR00046">
    <property type="entry name" value="RsmE family RNA methyltransferase"/>
    <property type="match status" value="1"/>
</dbReference>
<dbReference type="InterPro" id="IPR006700">
    <property type="entry name" value="RsmE"/>
</dbReference>
<evidence type="ECO:0000256" key="9">
    <source>
        <dbReference type="ARBA" id="ARBA00022691"/>
    </source>
</evidence>
<accession>A0A5Q2RIN8</accession>
<evidence type="ECO:0000256" key="7">
    <source>
        <dbReference type="ARBA" id="ARBA00022603"/>
    </source>
</evidence>
<dbReference type="InterPro" id="IPR029026">
    <property type="entry name" value="tRNA_m1G_MTases_N"/>
</dbReference>
<dbReference type="GO" id="GO:0070475">
    <property type="term" value="P:rRNA base methylation"/>
    <property type="evidence" value="ECO:0007669"/>
    <property type="project" value="TreeGrafter"/>
</dbReference>
<dbReference type="SUPFAM" id="SSF88697">
    <property type="entry name" value="PUA domain-like"/>
    <property type="match status" value="1"/>
</dbReference>
<name>A0A5Q2RIN8_9ACTN</name>
<evidence type="ECO:0000256" key="1">
    <source>
        <dbReference type="ARBA" id="ARBA00004496"/>
    </source>
</evidence>
<dbReference type="PANTHER" id="PTHR30027:SF3">
    <property type="entry name" value="16S RRNA (URACIL(1498)-N(3))-METHYLTRANSFERASE"/>
    <property type="match status" value="1"/>
</dbReference>
<dbReference type="InterPro" id="IPR015947">
    <property type="entry name" value="PUA-like_sf"/>
</dbReference>
<keyword evidence="6 12" id="KW-0698">rRNA processing</keyword>
<dbReference type="InterPro" id="IPR046886">
    <property type="entry name" value="RsmE_MTase_dom"/>
</dbReference>
<evidence type="ECO:0000256" key="2">
    <source>
        <dbReference type="ARBA" id="ARBA00005528"/>
    </source>
</evidence>
<organism evidence="15 16">
    <name type="scientific">Actinomarinicola tropica</name>
    <dbReference type="NCBI Taxonomy" id="2789776"/>
    <lineage>
        <taxon>Bacteria</taxon>
        <taxon>Bacillati</taxon>
        <taxon>Actinomycetota</taxon>
        <taxon>Acidimicrobiia</taxon>
        <taxon>Acidimicrobiales</taxon>
        <taxon>Iamiaceae</taxon>
        <taxon>Actinomarinicola</taxon>
    </lineage>
</organism>
<dbReference type="PANTHER" id="PTHR30027">
    <property type="entry name" value="RIBOSOMAL RNA SMALL SUBUNIT METHYLTRANSFERASE E"/>
    <property type="match status" value="1"/>
</dbReference>
<dbReference type="Proteomes" id="UP000334019">
    <property type="component" value="Chromosome"/>
</dbReference>
<evidence type="ECO:0000256" key="10">
    <source>
        <dbReference type="ARBA" id="ARBA00025699"/>
    </source>
</evidence>
<dbReference type="GO" id="GO:0070042">
    <property type="term" value="F:rRNA (uridine-N3-)-methyltransferase activity"/>
    <property type="evidence" value="ECO:0007669"/>
    <property type="project" value="TreeGrafter"/>
</dbReference>
<evidence type="ECO:0000313" key="16">
    <source>
        <dbReference type="Proteomes" id="UP000334019"/>
    </source>
</evidence>
<reference evidence="15 16" key="1">
    <citation type="submission" date="2019-11" db="EMBL/GenBank/DDBJ databases">
        <authorList>
            <person name="He Y."/>
        </authorList>
    </citation>
    <scope>NUCLEOTIDE SEQUENCE [LARGE SCALE GENOMIC DNA]</scope>
    <source>
        <strain evidence="15 16">SCSIO 58843</strain>
    </source>
</reference>
<dbReference type="CDD" id="cd18084">
    <property type="entry name" value="RsmE-like"/>
    <property type="match status" value="1"/>
</dbReference>
<dbReference type="Pfam" id="PF20260">
    <property type="entry name" value="PUA_4"/>
    <property type="match status" value="1"/>
</dbReference>
<evidence type="ECO:0000256" key="11">
    <source>
        <dbReference type="ARBA" id="ARBA00047944"/>
    </source>
</evidence>
<keyword evidence="9 12" id="KW-0949">S-adenosyl-L-methionine</keyword>
<dbReference type="InterPro" id="IPR046887">
    <property type="entry name" value="RsmE_PUA-like"/>
</dbReference>
<proteinExistence type="inferred from homology"/>
<feature type="domain" description="Ribosomal RNA small subunit methyltransferase E PUA-like" evidence="14">
    <location>
        <begin position="31"/>
        <end position="62"/>
    </location>
</feature>
<dbReference type="InterPro" id="IPR029028">
    <property type="entry name" value="Alpha/beta_knot_MTases"/>
</dbReference>
<dbReference type="Gene3D" id="3.40.1280.10">
    <property type="match status" value="1"/>
</dbReference>
<dbReference type="EC" id="2.1.1.193" evidence="3 12"/>
<evidence type="ECO:0000256" key="8">
    <source>
        <dbReference type="ARBA" id="ARBA00022679"/>
    </source>
</evidence>
<feature type="domain" description="Ribosomal RNA small subunit methyltransferase E methyltransferase" evidence="13">
    <location>
        <begin position="80"/>
        <end position="225"/>
    </location>
</feature>
<keyword evidence="16" id="KW-1185">Reference proteome</keyword>
<dbReference type="PIRSF" id="PIRSF015601">
    <property type="entry name" value="MTase_slr0722"/>
    <property type="match status" value="1"/>
</dbReference>
<keyword evidence="8 12" id="KW-0808">Transferase</keyword>
<comment type="similarity">
    <text evidence="2 12">Belongs to the RNA methyltransferase RsmE family.</text>
</comment>
<dbReference type="RefSeq" id="WP_153759769.1">
    <property type="nucleotide sequence ID" value="NZ_CP045851.1"/>
</dbReference>
<evidence type="ECO:0000259" key="13">
    <source>
        <dbReference type="Pfam" id="PF04452"/>
    </source>
</evidence>
<dbReference type="EMBL" id="CP045851">
    <property type="protein sequence ID" value="QGG95663.1"/>
    <property type="molecule type" value="Genomic_DNA"/>
</dbReference>
<keyword evidence="5 12" id="KW-0963">Cytoplasm</keyword>
<dbReference type="AlphaFoldDB" id="A0A5Q2RIN8"/>
<comment type="catalytic activity">
    <reaction evidence="11 12">
        <text>uridine(1498) in 16S rRNA + S-adenosyl-L-methionine = N(3)-methyluridine(1498) in 16S rRNA + S-adenosyl-L-homocysteine + H(+)</text>
        <dbReference type="Rhea" id="RHEA:42920"/>
        <dbReference type="Rhea" id="RHEA-COMP:10283"/>
        <dbReference type="Rhea" id="RHEA-COMP:10284"/>
        <dbReference type="ChEBI" id="CHEBI:15378"/>
        <dbReference type="ChEBI" id="CHEBI:57856"/>
        <dbReference type="ChEBI" id="CHEBI:59789"/>
        <dbReference type="ChEBI" id="CHEBI:65315"/>
        <dbReference type="ChEBI" id="CHEBI:74502"/>
        <dbReference type="EC" id="2.1.1.193"/>
    </reaction>
</comment>
<evidence type="ECO:0000313" key="15">
    <source>
        <dbReference type="EMBL" id="QGG95663.1"/>
    </source>
</evidence>
<evidence type="ECO:0000256" key="3">
    <source>
        <dbReference type="ARBA" id="ARBA00012328"/>
    </source>
</evidence>
<sequence length="237" mass="25800">MAGEEQAELGPDGRSGPHVFVDDIARPAIGADDRHHLERVLRVRAGDPLTVSDGHGRWRRCRYGVPIQPEDDVHHVARRSPSLTVAFTPVKGDRPEWVVQKLTELGIDRILVLQAERSVVRWEGERAARQLERLARIAREASMQCRRCYLPEIDGPYEIAVAAALPHSVRADRGGRTLRADDTVVLVGPEGGWSDAERDVAGDAVALGDHILRAETAAVTAGALMTALRGGSVRQAG</sequence>
<gene>
    <name evidence="15" type="ORF">GH723_11460</name>
</gene>
<dbReference type="SUPFAM" id="SSF75217">
    <property type="entry name" value="alpha/beta knot"/>
    <property type="match status" value="1"/>
</dbReference>
<evidence type="ECO:0000256" key="6">
    <source>
        <dbReference type="ARBA" id="ARBA00022552"/>
    </source>
</evidence>
<keyword evidence="7 12" id="KW-0489">Methyltransferase</keyword>
<evidence type="ECO:0000256" key="12">
    <source>
        <dbReference type="PIRNR" id="PIRNR015601"/>
    </source>
</evidence>
<evidence type="ECO:0000259" key="14">
    <source>
        <dbReference type="Pfam" id="PF20260"/>
    </source>
</evidence>
<dbReference type="Pfam" id="PF04452">
    <property type="entry name" value="Methyltrans_RNA"/>
    <property type="match status" value="1"/>
</dbReference>